<dbReference type="Gene3D" id="3.40.50.720">
    <property type="entry name" value="NAD(P)-binding Rossmann-like Domain"/>
    <property type="match status" value="1"/>
</dbReference>
<comment type="similarity">
    <text evidence="1">Belongs to the short-chain dehydrogenases/reductases (SDR) family.</text>
</comment>
<dbReference type="CDD" id="cd05233">
    <property type="entry name" value="SDR_c"/>
    <property type="match status" value="1"/>
</dbReference>
<dbReference type="PANTHER" id="PTHR42879:SF6">
    <property type="entry name" value="NADPH-DEPENDENT REDUCTASE BACG"/>
    <property type="match status" value="1"/>
</dbReference>
<dbReference type="InterPro" id="IPR002347">
    <property type="entry name" value="SDR_fam"/>
</dbReference>
<dbReference type="KEGG" id="mgot:MgSA37_02738"/>
<dbReference type="GO" id="GO:0004316">
    <property type="term" value="F:3-oxoacyl-[acyl-carrier-protein] reductase (NADPH) activity"/>
    <property type="evidence" value="ECO:0007669"/>
    <property type="project" value="UniProtKB-EC"/>
</dbReference>
<protein>
    <submittedName>
        <fullName evidence="2">3-oxoacyl-[acyl-carrier-protein] reductase FabG</fullName>
        <ecNumber evidence="2">1.1.1.100</ecNumber>
    </submittedName>
</protein>
<dbReference type="InterPro" id="IPR050259">
    <property type="entry name" value="SDR"/>
</dbReference>
<dbReference type="EMBL" id="AP017313">
    <property type="protein sequence ID" value="BAU54562.1"/>
    <property type="molecule type" value="Genomic_DNA"/>
</dbReference>
<evidence type="ECO:0000313" key="2">
    <source>
        <dbReference type="EMBL" id="BAU54562.1"/>
    </source>
</evidence>
<dbReference type="Proteomes" id="UP000218263">
    <property type="component" value="Chromosome"/>
</dbReference>
<dbReference type="FunFam" id="3.40.50.720:FF:000084">
    <property type="entry name" value="Short-chain dehydrogenase reductase"/>
    <property type="match status" value="1"/>
</dbReference>
<evidence type="ECO:0000256" key="1">
    <source>
        <dbReference type="ARBA" id="ARBA00006484"/>
    </source>
</evidence>
<dbReference type="RefSeq" id="WP_096352547.1">
    <property type="nucleotide sequence ID" value="NZ_AP017313.1"/>
</dbReference>
<dbReference type="OrthoDB" id="9804774at2"/>
<keyword evidence="2" id="KW-0560">Oxidoreductase</keyword>
<name>A0A0X8X2I6_9SPHI</name>
<keyword evidence="3" id="KW-1185">Reference proteome</keyword>
<dbReference type="EC" id="1.1.1.100" evidence="2"/>
<dbReference type="SUPFAM" id="SSF51735">
    <property type="entry name" value="NAD(P)-binding Rossmann-fold domains"/>
    <property type="match status" value="1"/>
</dbReference>
<dbReference type="InterPro" id="IPR036291">
    <property type="entry name" value="NAD(P)-bd_dom_sf"/>
</dbReference>
<dbReference type="Pfam" id="PF00106">
    <property type="entry name" value="adh_short"/>
    <property type="match status" value="1"/>
</dbReference>
<organism evidence="2 3">
    <name type="scientific">Mucilaginibacter gotjawali</name>
    <dbReference type="NCBI Taxonomy" id="1550579"/>
    <lineage>
        <taxon>Bacteria</taxon>
        <taxon>Pseudomonadati</taxon>
        <taxon>Bacteroidota</taxon>
        <taxon>Sphingobacteriia</taxon>
        <taxon>Sphingobacteriales</taxon>
        <taxon>Sphingobacteriaceae</taxon>
        <taxon>Mucilaginibacter</taxon>
    </lineage>
</organism>
<gene>
    <name evidence="2" type="primary">fabG_3</name>
    <name evidence="2" type="ORF">MgSA37_02738</name>
</gene>
<dbReference type="PRINTS" id="PR00081">
    <property type="entry name" value="GDHRDH"/>
</dbReference>
<proteinExistence type="inferred from homology"/>
<accession>A0A0X8X2I6</accession>
<sequence length="264" mass="28815">MDLKIKNKIALVTGSTAGIGFAIAKALANEGAHVVVNGRTADRVNHAVEQLRNDTGNENIKGIIADFADKAQVQNLIDQLPEVDILVNNVGIFEPKQFTDIPDEDWFKFFDVNVMSGIRLSRAYFDKMLQKNWGRILFISSESAIQIPEEMIHYGMTKTAQISVARGLAELTKGTRVTVNTVLPGPTFSEGAGTFLKDMAKANNKTVKEIEADFFKHTRPTSILQRFIEPDEIASLVAYLASDLSIATNGAAVRADGGVVKSAF</sequence>
<dbReference type="PANTHER" id="PTHR42879">
    <property type="entry name" value="3-OXOACYL-(ACYL-CARRIER-PROTEIN) REDUCTASE"/>
    <property type="match status" value="1"/>
</dbReference>
<dbReference type="AlphaFoldDB" id="A0A0X8X2I6"/>
<reference evidence="2 3" key="1">
    <citation type="submission" date="2015-12" db="EMBL/GenBank/DDBJ databases">
        <title>Genome sequence of Mucilaginibacter gotjawali.</title>
        <authorList>
            <person name="Lee J.S."/>
            <person name="Lee K.C."/>
            <person name="Kim K.K."/>
            <person name="Lee B.W."/>
        </authorList>
    </citation>
    <scope>NUCLEOTIDE SEQUENCE [LARGE SCALE GENOMIC DNA]</scope>
    <source>
        <strain evidence="2 3">SA3-7</strain>
    </source>
</reference>
<evidence type="ECO:0000313" key="3">
    <source>
        <dbReference type="Proteomes" id="UP000218263"/>
    </source>
</evidence>